<keyword evidence="6" id="KW-1185">Reference proteome</keyword>
<dbReference type="SMART" id="SM00715">
    <property type="entry name" value="LA"/>
    <property type="match status" value="1"/>
</dbReference>
<dbReference type="InterPro" id="IPR036388">
    <property type="entry name" value="WH-like_DNA-bd_sf"/>
</dbReference>
<dbReference type="Proteomes" id="UP001341840">
    <property type="component" value="Unassembled WGS sequence"/>
</dbReference>
<reference evidence="5 6" key="1">
    <citation type="journal article" date="2023" name="Plants (Basel)">
        <title>Bridging the Gap: Combining Genomics and Transcriptomics Approaches to Understand Stylosanthes scabra, an Orphan Legume from the Brazilian Caatinga.</title>
        <authorList>
            <person name="Ferreira-Neto J.R.C."/>
            <person name="da Silva M.D."/>
            <person name="Binneck E."/>
            <person name="de Melo N.F."/>
            <person name="da Silva R.H."/>
            <person name="de Melo A.L.T.M."/>
            <person name="Pandolfi V."/>
            <person name="Bustamante F.O."/>
            <person name="Brasileiro-Vidal A.C."/>
            <person name="Benko-Iseppon A.M."/>
        </authorList>
    </citation>
    <scope>NUCLEOTIDE SEQUENCE [LARGE SCALE GENOMIC DNA]</scope>
    <source>
        <tissue evidence="5">Leaves</tissue>
    </source>
</reference>
<dbReference type="Pfam" id="PF05383">
    <property type="entry name" value="La"/>
    <property type="match status" value="1"/>
</dbReference>
<protein>
    <recommendedName>
        <fullName evidence="4">HTH La-type RNA-binding domain-containing protein</fullName>
    </recommendedName>
</protein>
<evidence type="ECO:0000256" key="3">
    <source>
        <dbReference type="SAM" id="MobiDB-lite"/>
    </source>
</evidence>
<feature type="region of interest" description="Disordered" evidence="3">
    <location>
        <begin position="286"/>
        <end position="319"/>
    </location>
</feature>
<evidence type="ECO:0000256" key="2">
    <source>
        <dbReference type="PROSITE-ProRule" id="PRU00332"/>
    </source>
</evidence>
<dbReference type="CDD" id="cd07323">
    <property type="entry name" value="LAM"/>
    <property type="match status" value="1"/>
</dbReference>
<dbReference type="PROSITE" id="PS50961">
    <property type="entry name" value="HTH_LA"/>
    <property type="match status" value="1"/>
</dbReference>
<name>A0ABU6TEN5_9FABA</name>
<keyword evidence="1 2" id="KW-0694">RNA-binding</keyword>
<sequence>MVTTTADSSSNHHSPIVAAATNNLNFPRKNLPSPWAQVVRGSDAEPQPPSAAVVHQLLSPSSSSETDQLQPSSHPSPPVESSNSDGTTAAAATVDSFNADKASNNVGPKKPAWRRQSNGAEDASAVKVMDAVSWPALSDSTKPPTKLTPEAAASSSKTASDGSQPTPPWPVASQSPRKQAAGAGTGNAKPNPSSNHGGAGRQRPIKRGGINGNNGAGPVHAVRSFPAPSPPPTPPPPPPPFPVFHIPSTSFANGVAGVPALMPRDPYRNNNWGARPPVGSFVSPMIEHRSPSRRGNFGHHPRSDCSYHNYGSRTDQDRPSFAHTRDPHLHQTRIFPTGVMSSIPPNGPSFAGPQPIPPFVNHAGFPEYCYYPTLQFEPFGGMPFFTHGPPPAMFYPVAETSLTNAIVKQIDYYFSDANLVKDEFLRSNMDDQGFVPISLVADFHRVKSLTSNIELILDSLRISTVVEVKGDKLRRRNEWMRWLHSTQRQVDFDSTSHGGGSTYNNPTTDFEKFTLDEVTVDRLSSNTITTSDVNVTGESSCQCQLQNGDVKLSTN</sequence>
<proteinExistence type="predicted"/>
<evidence type="ECO:0000259" key="4">
    <source>
        <dbReference type="PROSITE" id="PS50961"/>
    </source>
</evidence>
<dbReference type="InterPro" id="IPR036390">
    <property type="entry name" value="WH_DNA-bd_sf"/>
</dbReference>
<dbReference type="Gene3D" id="1.10.10.10">
    <property type="entry name" value="Winged helix-like DNA-binding domain superfamily/Winged helix DNA-binding domain"/>
    <property type="match status" value="1"/>
</dbReference>
<dbReference type="EMBL" id="JASCZI010090772">
    <property type="protein sequence ID" value="MED6146328.1"/>
    <property type="molecule type" value="Genomic_DNA"/>
</dbReference>
<accession>A0ABU6TEN5</accession>
<gene>
    <name evidence="5" type="ORF">PIB30_033438</name>
</gene>
<evidence type="ECO:0000313" key="6">
    <source>
        <dbReference type="Proteomes" id="UP001341840"/>
    </source>
</evidence>
<feature type="compositionally biased region" description="Pro residues" evidence="3">
    <location>
        <begin position="227"/>
        <end position="242"/>
    </location>
</feature>
<dbReference type="PANTHER" id="PTHR22792:SF155">
    <property type="entry name" value="LA-RELATED PROTEIN 1C-LIKE"/>
    <property type="match status" value="1"/>
</dbReference>
<feature type="region of interest" description="Disordered" evidence="3">
    <location>
        <begin position="21"/>
        <end position="245"/>
    </location>
</feature>
<comment type="caution">
    <text evidence="5">The sequence shown here is derived from an EMBL/GenBank/DDBJ whole genome shotgun (WGS) entry which is preliminary data.</text>
</comment>
<evidence type="ECO:0000256" key="1">
    <source>
        <dbReference type="ARBA" id="ARBA00022884"/>
    </source>
</evidence>
<feature type="compositionally biased region" description="Polar residues" evidence="3">
    <location>
        <begin position="58"/>
        <end position="70"/>
    </location>
</feature>
<organism evidence="5 6">
    <name type="scientific">Stylosanthes scabra</name>
    <dbReference type="NCBI Taxonomy" id="79078"/>
    <lineage>
        <taxon>Eukaryota</taxon>
        <taxon>Viridiplantae</taxon>
        <taxon>Streptophyta</taxon>
        <taxon>Embryophyta</taxon>
        <taxon>Tracheophyta</taxon>
        <taxon>Spermatophyta</taxon>
        <taxon>Magnoliopsida</taxon>
        <taxon>eudicotyledons</taxon>
        <taxon>Gunneridae</taxon>
        <taxon>Pentapetalae</taxon>
        <taxon>rosids</taxon>
        <taxon>fabids</taxon>
        <taxon>Fabales</taxon>
        <taxon>Fabaceae</taxon>
        <taxon>Papilionoideae</taxon>
        <taxon>50 kb inversion clade</taxon>
        <taxon>dalbergioids sensu lato</taxon>
        <taxon>Dalbergieae</taxon>
        <taxon>Pterocarpus clade</taxon>
        <taxon>Stylosanthes</taxon>
    </lineage>
</organism>
<dbReference type="InterPro" id="IPR045180">
    <property type="entry name" value="La_dom_prot"/>
</dbReference>
<evidence type="ECO:0000313" key="5">
    <source>
        <dbReference type="EMBL" id="MED6146328.1"/>
    </source>
</evidence>
<feature type="domain" description="HTH La-type RNA-binding" evidence="4">
    <location>
        <begin position="396"/>
        <end position="485"/>
    </location>
</feature>
<dbReference type="PANTHER" id="PTHR22792">
    <property type="entry name" value="LUPUS LA PROTEIN-RELATED"/>
    <property type="match status" value="1"/>
</dbReference>
<dbReference type="InterPro" id="IPR006630">
    <property type="entry name" value="La_HTH"/>
</dbReference>
<feature type="compositionally biased region" description="Polar residues" evidence="3">
    <location>
        <begin position="153"/>
        <end position="164"/>
    </location>
</feature>
<dbReference type="SUPFAM" id="SSF46785">
    <property type="entry name" value="Winged helix' DNA-binding domain"/>
    <property type="match status" value="1"/>
</dbReference>